<protein>
    <submittedName>
        <fullName evidence="6">CUT1 family ABC transporter ATPase</fullName>
    </submittedName>
</protein>
<evidence type="ECO:0000256" key="1">
    <source>
        <dbReference type="ARBA" id="ARBA00004202"/>
    </source>
</evidence>
<keyword evidence="2" id="KW-0813">Transport</keyword>
<dbReference type="GO" id="GO:0008643">
    <property type="term" value="P:carbohydrate transport"/>
    <property type="evidence" value="ECO:0007669"/>
    <property type="project" value="InterPro"/>
</dbReference>
<keyword evidence="7" id="KW-1185">Reference proteome</keyword>
<dbReference type="EMBL" id="LT719092">
    <property type="protein sequence ID" value="SJK85425.1"/>
    <property type="molecule type" value="Genomic_DNA"/>
</dbReference>
<dbReference type="KEGG" id="cdiv:CPM_1638"/>
<evidence type="ECO:0000256" key="3">
    <source>
        <dbReference type="ARBA" id="ARBA00022741"/>
    </source>
</evidence>
<dbReference type="SMART" id="SM00382">
    <property type="entry name" value="AAA"/>
    <property type="match status" value="1"/>
</dbReference>
<dbReference type="Gene3D" id="2.40.50.100">
    <property type="match status" value="1"/>
</dbReference>
<dbReference type="InterPro" id="IPR003593">
    <property type="entry name" value="AAA+_ATPase"/>
</dbReference>
<dbReference type="GO" id="GO:0005524">
    <property type="term" value="F:ATP binding"/>
    <property type="evidence" value="ECO:0007669"/>
    <property type="project" value="UniProtKB-KW"/>
</dbReference>
<dbReference type="Pfam" id="PF00005">
    <property type="entry name" value="ABC_tran"/>
    <property type="match status" value="1"/>
</dbReference>
<dbReference type="PANTHER" id="PTHR43875:SF1">
    <property type="entry name" value="OSMOPROTECTIVE COMPOUNDS UPTAKE ATP-BINDING PROTEIN GGTA"/>
    <property type="match status" value="1"/>
</dbReference>
<dbReference type="InterPro" id="IPR027417">
    <property type="entry name" value="P-loop_NTPase"/>
</dbReference>
<dbReference type="InterPro" id="IPR017871">
    <property type="entry name" value="ABC_transporter-like_CS"/>
</dbReference>
<organism evidence="6 7">
    <name type="scientific">Cuniculiplasma divulgatum</name>
    <dbReference type="NCBI Taxonomy" id="1673428"/>
    <lineage>
        <taxon>Archaea</taxon>
        <taxon>Methanobacteriati</taxon>
        <taxon>Thermoplasmatota</taxon>
        <taxon>Thermoplasmata</taxon>
        <taxon>Thermoplasmatales</taxon>
        <taxon>Cuniculiplasmataceae</taxon>
        <taxon>Cuniculiplasma</taxon>
    </lineage>
</organism>
<keyword evidence="4" id="KW-0067">ATP-binding</keyword>
<dbReference type="Gene3D" id="2.40.50.140">
    <property type="entry name" value="Nucleic acid-binding proteins"/>
    <property type="match status" value="1"/>
</dbReference>
<dbReference type="InterPro" id="IPR008995">
    <property type="entry name" value="Mo/tungstate-bd_C_term_dom"/>
</dbReference>
<dbReference type="OrthoDB" id="18368at2157"/>
<dbReference type="STRING" id="1673428.CPM_1638"/>
<feature type="domain" description="ABC transporter" evidence="5">
    <location>
        <begin position="4"/>
        <end position="234"/>
    </location>
</feature>
<dbReference type="Proteomes" id="UP000187822">
    <property type="component" value="Chromosome I"/>
</dbReference>
<evidence type="ECO:0000313" key="6">
    <source>
        <dbReference type="EMBL" id="SJK85425.1"/>
    </source>
</evidence>
<dbReference type="PROSITE" id="PS00211">
    <property type="entry name" value="ABC_TRANSPORTER_1"/>
    <property type="match status" value="1"/>
</dbReference>
<proteinExistence type="predicted"/>
<dbReference type="InterPro" id="IPR047641">
    <property type="entry name" value="ABC_transpr_MalK/UgpC-like"/>
</dbReference>
<dbReference type="SUPFAM" id="SSF52540">
    <property type="entry name" value="P-loop containing nucleoside triphosphate hydrolases"/>
    <property type="match status" value="1"/>
</dbReference>
<evidence type="ECO:0000313" key="7">
    <source>
        <dbReference type="Proteomes" id="UP000187822"/>
    </source>
</evidence>
<dbReference type="FunFam" id="3.40.50.300:FF:000042">
    <property type="entry name" value="Maltose/maltodextrin ABC transporter, ATP-binding protein"/>
    <property type="match status" value="1"/>
</dbReference>
<dbReference type="AlphaFoldDB" id="A0A1R4A8Y3"/>
<dbReference type="InterPro" id="IPR015855">
    <property type="entry name" value="ABC_transpr_MalK-like"/>
</dbReference>
<dbReference type="CDD" id="cd03301">
    <property type="entry name" value="ABC_MalK_N"/>
    <property type="match status" value="1"/>
</dbReference>
<comment type="subcellular location">
    <subcellularLocation>
        <location evidence="1">Cell membrane</location>
        <topology evidence="1">Peripheral membrane protein</topology>
    </subcellularLocation>
</comment>
<keyword evidence="3" id="KW-0547">Nucleotide-binding</keyword>
<dbReference type="Gene3D" id="3.40.50.300">
    <property type="entry name" value="P-loop containing nucleotide triphosphate hydrolases"/>
    <property type="match status" value="1"/>
</dbReference>
<dbReference type="InterPro" id="IPR003439">
    <property type="entry name" value="ABC_transporter-like_ATP-bd"/>
</dbReference>
<reference evidence="7" key="1">
    <citation type="submission" date="2016-06" db="EMBL/GenBank/DDBJ databases">
        <authorList>
            <person name="Toshchakov V.S."/>
        </authorList>
    </citation>
    <scope>NUCLEOTIDE SEQUENCE [LARGE SCALE GENOMIC DNA]</scope>
    <source>
        <strain>PM4 (JCM 30641</strain>
        <strain evidence="7">\VKM B-2940)</strain>
    </source>
</reference>
<evidence type="ECO:0000256" key="2">
    <source>
        <dbReference type="ARBA" id="ARBA00022448"/>
    </source>
</evidence>
<evidence type="ECO:0000256" key="4">
    <source>
        <dbReference type="ARBA" id="ARBA00022840"/>
    </source>
</evidence>
<dbReference type="InterPro" id="IPR012340">
    <property type="entry name" value="NA-bd_OB-fold"/>
</dbReference>
<dbReference type="PROSITE" id="PS50893">
    <property type="entry name" value="ABC_TRANSPORTER_2"/>
    <property type="match status" value="1"/>
</dbReference>
<dbReference type="GeneID" id="30928220"/>
<dbReference type="SUPFAM" id="SSF50331">
    <property type="entry name" value="MOP-like"/>
    <property type="match status" value="1"/>
</dbReference>
<evidence type="ECO:0000259" key="5">
    <source>
        <dbReference type="PROSITE" id="PS50893"/>
    </source>
</evidence>
<dbReference type="GO" id="GO:0016887">
    <property type="term" value="F:ATP hydrolysis activity"/>
    <property type="evidence" value="ECO:0007669"/>
    <property type="project" value="InterPro"/>
</dbReference>
<gene>
    <name evidence="6" type="ORF">CPM_1638</name>
</gene>
<sequence length="353" mass="39913">MVSVKLKDINKKFSNTVVLNNMNLNVEDKEFFILLGASGSGKSTTLNIIAGLERATSGDILFDDKIVNSMSPVQRGIAMVFQDYALYPHLTVRNNIAFPLKMRKYTKDVIDEKVEEVAKTLGLEEYLNRYPRELSGGQAQRVSLGRALVRDPGVFLLDEPLSNLDAKIRNQIRVELKLIQQNLGKTFIYVTHDQQEAMSLGDHIAILRNGKLEQVGAPMEVYKNPRNEYVAAFLGEPVINFFEMVKDSGVYVSDDLIIKGINAEEKEINIGIRPESMKLKREKENDVELKIRPQTIESFGSYSVIIGKSKSNKEVRVRLSEDFDLHSKSEMALYISISDLYIFGKNGDRIDKN</sequence>
<dbReference type="PANTHER" id="PTHR43875">
    <property type="entry name" value="MALTODEXTRIN IMPORT ATP-BINDING PROTEIN MSMX"/>
    <property type="match status" value="1"/>
</dbReference>
<name>A0A1R4A8Y3_9ARCH</name>
<dbReference type="GO" id="GO:0140359">
    <property type="term" value="F:ABC-type transporter activity"/>
    <property type="evidence" value="ECO:0007669"/>
    <property type="project" value="InterPro"/>
</dbReference>
<dbReference type="GO" id="GO:0055052">
    <property type="term" value="C:ATP-binding cassette (ABC) transporter complex, substrate-binding subunit-containing"/>
    <property type="evidence" value="ECO:0007669"/>
    <property type="project" value="TreeGrafter"/>
</dbReference>
<accession>A0A1R4A8Y3</accession>
<dbReference type="RefSeq" id="WP_077076583.1">
    <property type="nucleotide sequence ID" value="NZ_LT719092.1"/>
</dbReference>